<dbReference type="Gene3D" id="1.10.620.20">
    <property type="entry name" value="Ribonucleotide Reductase, subunit A"/>
    <property type="match status" value="1"/>
</dbReference>
<organism evidence="3">
    <name type="scientific">Desulfobacca acetoxidans</name>
    <dbReference type="NCBI Taxonomy" id="60893"/>
    <lineage>
        <taxon>Bacteria</taxon>
        <taxon>Pseudomonadati</taxon>
        <taxon>Thermodesulfobacteriota</taxon>
        <taxon>Desulfobaccia</taxon>
        <taxon>Desulfobaccales</taxon>
        <taxon>Desulfobaccaceae</taxon>
        <taxon>Desulfobacca</taxon>
    </lineage>
</organism>
<gene>
    <name evidence="3" type="ORF">ENW96_09470</name>
</gene>
<sequence>MRKISKILVALALALMMAGPVMAQAKTGAKATAQTQGKPQTKCPVLGGNIDRNIYADYKGYRIYFCCQGCDAEFKKNPEMYLEKMKAEGITPEKTPAAPAPKGK</sequence>
<feature type="domain" description="YHS" evidence="2">
    <location>
        <begin position="53"/>
        <end position="83"/>
    </location>
</feature>
<dbReference type="EMBL" id="DTMF01000230">
    <property type="protein sequence ID" value="HGF34599.1"/>
    <property type="molecule type" value="Genomic_DNA"/>
</dbReference>
<dbReference type="InterPro" id="IPR012348">
    <property type="entry name" value="RNR-like"/>
</dbReference>
<reference evidence="3" key="1">
    <citation type="journal article" date="2020" name="mSystems">
        <title>Genome- and Community-Level Interaction Insights into Carbon Utilization and Element Cycling Functions of Hydrothermarchaeota in Hydrothermal Sediment.</title>
        <authorList>
            <person name="Zhou Z."/>
            <person name="Liu Y."/>
            <person name="Xu W."/>
            <person name="Pan J."/>
            <person name="Luo Z.H."/>
            <person name="Li M."/>
        </authorList>
    </citation>
    <scope>NUCLEOTIDE SEQUENCE [LARGE SCALE GENOMIC DNA]</scope>
    <source>
        <strain evidence="3">SpSt-897</strain>
    </source>
</reference>
<feature type="signal peptide" evidence="1">
    <location>
        <begin position="1"/>
        <end position="23"/>
    </location>
</feature>
<dbReference type="GO" id="GO:0016491">
    <property type="term" value="F:oxidoreductase activity"/>
    <property type="evidence" value="ECO:0007669"/>
    <property type="project" value="InterPro"/>
</dbReference>
<evidence type="ECO:0000313" key="3">
    <source>
        <dbReference type="EMBL" id="HGF34599.1"/>
    </source>
</evidence>
<evidence type="ECO:0000259" key="2">
    <source>
        <dbReference type="Pfam" id="PF04945"/>
    </source>
</evidence>
<keyword evidence="1" id="KW-0732">Signal</keyword>
<evidence type="ECO:0000256" key="1">
    <source>
        <dbReference type="SAM" id="SignalP"/>
    </source>
</evidence>
<protein>
    <submittedName>
        <fullName evidence="3">YHS domain-containing protein</fullName>
    </submittedName>
</protein>
<feature type="chain" id="PRO_5027936323" evidence="1">
    <location>
        <begin position="24"/>
        <end position="104"/>
    </location>
</feature>
<dbReference type="Pfam" id="PF04945">
    <property type="entry name" value="YHS"/>
    <property type="match status" value="1"/>
</dbReference>
<proteinExistence type="predicted"/>
<accession>A0A7C3V880</accession>
<name>A0A7C3V880_9BACT</name>
<dbReference type="SUPFAM" id="SSF47240">
    <property type="entry name" value="Ferritin-like"/>
    <property type="match status" value="1"/>
</dbReference>
<comment type="caution">
    <text evidence="3">The sequence shown here is derived from an EMBL/GenBank/DDBJ whole genome shotgun (WGS) entry which is preliminary data.</text>
</comment>
<dbReference type="AlphaFoldDB" id="A0A7C3V880"/>
<dbReference type="InterPro" id="IPR009078">
    <property type="entry name" value="Ferritin-like_SF"/>
</dbReference>
<dbReference type="InterPro" id="IPR007029">
    <property type="entry name" value="YHS_dom"/>
</dbReference>